<name>A0A502CJU5_9SPHN</name>
<gene>
    <name evidence="1" type="ORF">EAH84_10800</name>
</gene>
<sequence length="158" mass="16956">MIGALVLALALQSDKLPPATPLPPPQTEEAGVMRPITAMFAGLAARDPAAILAEVRPEGGATVALENADGTRTIRHMGWADFAAGVKPGPERYEERLTDVAIDIDGDIAMVWAPYVFLIDGKPHHCGTDHFDLVRENARWKVQNVTWSQRTTGCSTGG</sequence>
<dbReference type="EMBL" id="RCZK01000008">
    <property type="protein sequence ID" value="TPG11971.1"/>
    <property type="molecule type" value="Genomic_DNA"/>
</dbReference>
<dbReference type="InterPro" id="IPR032710">
    <property type="entry name" value="NTF2-like_dom_sf"/>
</dbReference>
<protein>
    <recommendedName>
        <fullName evidence="3">Nuclear transport factor 2 family protein</fullName>
    </recommendedName>
</protein>
<dbReference type="Gene3D" id="3.10.450.50">
    <property type="match status" value="1"/>
</dbReference>
<dbReference type="Proteomes" id="UP000318413">
    <property type="component" value="Unassembled WGS sequence"/>
</dbReference>
<accession>A0A502CJU5</accession>
<organism evidence="1 2">
    <name type="scientific">Sphingomonas oligophenolica</name>
    <dbReference type="NCBI Taxonomy" id="301154"/>
    <lineage>
        <taxon>Bacteria</taxon>
        <taxon>Pseudomonadati</taxon>
        <taxon>Pseudomonadota</taxon>
        <taxon>Alphaproteobacteria</taxon>
        <taxon>Sphingomonadales</taxon>
        <taxon>Sphingomonadaceae</taxon>
        <taxon>Sphingomonas</taxon>
    </lineage>
</organism>
<keyword evidence="2" id="KW-1185">Reference proteome</keyword>
<reference evidence="1 2" key="1">
    <citation type="journal article" date="2019" name="Environ. Microbiol.">
        <title>Species interactions and distinct microbial communities in high Arctic permafrost affected cryosols are associated with the CH4 and CO2 gas fluxes.</title>
        <authorList>
            <person name="Altshuler I."/>
            <person name="Hamel J."/>
            <person name="Turney S."/>
            <person name="Magnuson E."/>
            <person name="Levesque R."/>
            <person name="Greer C."/>
            <person name="Whyte L.G."/>
        </authorList>
    </citation>
    <scope>NUCLEOTIDE SEQUENCE [LARGE SCALE GENOMIC DNA]</scope>
    <source>
        <strain evidence="1 2">S5.1</strain>
    </source>
</reference>
<dbReference type="AlphaFoldDB" id="A0A502CJU5"/>
<dbReference type="RefSeq" id="WP_140872007.1">
    <property type="nucleotide sequence ID" value="NZ_RCZK01000008.1"/>
</dbReference>
<evidence type="ECO:0000313" key="2">
    <source>
        <dbReference type="Proteomes" id="UP000318413"/>
    </source>
</evidence>
<proteinExistence type="predicted"/>
<evidence type="ECO:0008006" key="3">
    <source>
        <dbReference type="Google" id="ProtNLM"/>
    </source>
</evidence>
<comment type="caution">
    <text evidence="1">The sequence shown here is derived from an EMBL/GenBank/DDBJ whole genome shotgun (WGS) entry which is preliminary data.</text>
</comment>
<dbReference type="SUPFAM" id="SSF54427">
    <property type="entry name" value="NTF2-like"/>
    <property type="match status" value="1"/>
</dbReference>
<evidence type="ECO:0000313" key="1">
    <source>
        <dbReference type="EMBL" id="TPG11971.1"/>
    </source>
</evidence>
<dbReference type="OrthoDB" id="117186at2"/>